<dbReference type="PANTHER" id="PTHR11070">
    <property type="entry name" value="UVRD / RECB / PCRA DNA HELICASE FAMILY MEMBER"/>
    <property type="match status" value="1"/>
</dbReference>
<dbReference type="InterPro" id="IPR000212">
    <property type="entry name" value="DNA_helicase_UvrD/REP"/>
</dbReference>
<dbReference type="Pfam" id="PF01443">
    <property type="entry name" value="Viral_helicase1"/>
    <property type="match status" value="1"/>
</dbReference>
<evidence type="ECO:0000256" key="1">
    <source>
        <dbReference type="SAM" id="Phobius"/>
    </source>
</evidence>
<feature type="transmembrane region" description="Helical" evidence="1">
    <location>
        <begin position="50"/>
        <end position="72"/>
    </location>
</feature>
<dbReference type="EMBL" id="JAJHZM010000017">
    <property type="protein sequence ID" value="MDC4182243.1"/>
    <property type="molecule type" value="Genomic_DNA"/>
</dbReference>
<reference evidence="3" key="1">
    <citation type="submission" date="2021-11" db="EMBL/GenBank/DDBJ databases">
        <title>Description of Mycoplasma bradburyaesp. nov.from sea birds: a tribute to a great mycoplasmologist.</title>
        <authorList>
            <person name="Ramirez A.S."/>
            <person name="Poveda C."/>
            <person name="Suarez-Perez A."/>
            <person name="Rosales R.S."/>
            <person name="Dijkman R."/>
            <person name="Feberwee A."/>
            <person name="Spergser J."/>
            <person name="Szostak M.P."/>
            <person name="Ressel L."/>
            <person name="Calabuig P."/>
            <person name="Catania S."/>
            <person name="Gobbo F."/>
            <person name="Timofte D."/>
            <person name="Poveda J.B."/>
        </authorList>
    </citation>
    <scope>NUCLEOTIDE SEQUENCE [LARGE SCALE GENOMIC DNA]</scope>
    <source>
        <strain evidence="3">T158</strain>
    </source>
</reference>
<dbReference type="SUPFAM" id="SSF52540">
    <property type="entry name" value="P-loop containing nucleoside triphosphate hydrolases"/>
    <property type="match status" value="1"/>
</dbReference>
<protein>
    <submittedName>
        <fullName evidence="3">UvrD-helicase domain-containing protein</fullName>
    </submittedName>
</protein>
<dbReference type="Gene3D" id="3.40.50.300">
    <property type="entry name" value="P-loop containing nucleotide triphosphate hydrolases"/>
    <property type="match status" value="2"/>
</dbReference>
<evidence type="ECO:0000313" key="3">
    <source>
        <dbReference type="EMBL" id="MDC4182243.1"/>
    </source>
</evidence>
<keyword evidence="1" id="KW-0472">Membrane</keyword>
<dbReference type="PANTHER" id="PTHR11070:SF2">
    <property type="entry name" value="ATP-DEPENDENT DNA HELICASE SRS2"/>
    <property type="match status" value="1"/>
</dbReference>
<dbReference type="RefSeq" id="WP_255034594.1">
    <property type="nucleotide sequence ID" value="NZ_CP101414.1"/>
</dbReference>
<feature type="domain" description="(+)RNA virus helicase C-terminal" evidence="2">
    <location>
        <begin position="140"/>
        <end position="341"/>
    </location>
</feature>
<proteinExistence type="predicted"/>
<comment type="caution">
    <text evidence="3">The sequence shown here is derived from an EMBL/GenBank/DDBJ whole genome shotgun (WGS) entry which is preliminary data.</text>
</comment>
<dbReference type="Proteomes" id="UP001220940">
    <property type="component" value="Unassembled WGS sequence"/>
</dbReference>
<keyword evidence="1" id="KW-0812">Transmembrane</keyword>
<name>A0ABT5GBN0_9MOLU</name>
<sequence>MSSRLYIAAAGAGKTHKIIEEVINTNEKVLITTYTINNTNQIRDRIKKKLGYIPSNIIICTWMSFLLNEWIYPYQGIKLECKIKGIILDNKDNNRFLSRNDIKYYVKNGKLHNEKISDFACLLNELNGEEVINRIKKIYSKIYVDEVQDLVGYDHEVLKKLIDSNVDVVMLGDPRQCAFATHNTRKHIKYKNGKIKEFINNNCKGNIIVDETTLNNTHRCNDQITQLANLLYPEMKAVESKRKCDKDDEGVFQIDEKDVSLYLQKYNAVQLRFSAKVKVADKYPVYNFGESKGLEFESVLIYTTNDFDEWINDVNYKLKEQTRAKFYIAITRAKHRVVIVNKGKIKNDNIKFFPFDKI</sequence>
<organism evidence="3 4">
    <name type="scientific">Mycoplasma bradburyae</name>
    <dbReference type="NCBI Taxonomy" id="2963128"/>
    <lineage>
        <taxon>Bacteria</taxon>
        <taxon>Bacillati</taxon>
        <taxon>Mycoplasmatota</taxon>
        <taxon>Mollicutes</taxon>
        <taxon>Mycoplasmataceae</taxon>
        <taxon>Mycoplasma</taxon>
    </lineage>
</organism>
<dbReference type="InterPro" id="IPR027351">
    <property type="entry name" value="(+)RNA_virus_helicase_core_dom"/>
</dbReference>
<accession>A0ABT5GBN0</accession>
<gene>
    <name evidence="3" type="ORF">LNO68_03555</name>
</gene>
<keyword evidence="1" id="KW-1133">Transmembrane helix</keyword>
<evidence type="ECO:0000259" key="2">
    <source>
        <dbReference type="Pfam" id="PF01443"/>
    </source>
</evidence>
<keyword evidence="4" id="KW-1185">Reference proteome</keyword>
<evidence type="ECO:0000313" key="4">
    <source>
        <dbReference type="Proteomes" id="UP001220940"/>
    </source>
</evidence>
<dbReference type="InterPro" id="IPR027417">
    <property type="entry name" value="P-loop_NTPase"/>
</dbReference>